<reference evidence="3" key="2">
    <citation type="submission" date="2025-09" db="UniProtKB">
        <authorList>
            <consortium name="Ensembl"/>
        </authorList>
    </citation>
    <scope>IDENTIFICATION</scope>
</reference>
<evidence type="ECO:0000313" key="4">
    <source>
        <dbReference type="Proteomes" id="UP000233080"/>
    </source>
</evidence>
<dbReference type="PANTHER" id="PTHR13968">
    <property type="entry name" value="HETEROGENEOUS NUCLEAR RIBONUCLEOPROTEIN"/>
    <property type="match status" value="1"/>
</dbReference>
<feature type="compositionally biased region" description="Acidic residues" evidence="2">
    <location>
        <begin position="59"/>
        <end position="79"/>
    </location>
</feature>
<proteinExistence type="predicted"/>
<dbReference type="Ensembl" id="ENSCANT00000060977.1">
    <property type="protein sequence ID" value="ENSCANP00000037724.1"/>
    <property type="gene ID" value="ENSCANG00000042530.1"/>
</dbReference>
<organism evidence="3 4">
    <name type="scientific">Colobus angolensis palliatus</name>
    <name type="common">Peters' Angolan colobus</name>
    <dbReference type="NCBI Taxonomy" id="336983"/>
    <lineage>
        <taxon>Eukaryota</taxon>
        <taxon>Metazoa</taxon>
        <taxon>Chordata</taxon>
        <taxon>Craniata</taxon>
        <taxon>Vertebrata</taxon>
        <taxon>Euteleostomi</taxon>
        <taxon>Mammalia</taxon>
        <taxon>Eutheria</taxon>
        <taxon>Euarchontoglires</taxon>
        <taxon>Primates</taxon>
        <taxon>Haplorrhini</taxon>
        <taxon>Catarrhini</taxon>
        <taxon>Cercopithecidae</taxon>
        <taxon>Colobinae</taxon>
        <taxon>Colobus</taxon>
    </lineage>
</organism>
<dbReference type="GO" id="GO:0005634">
    <property type="term" value="C:nucleus"/>
    <property type="evidence" value="ECO:0007669"/>
    <property type="project" value="TreeGrafter"/>
</dbReference>
<protein>
    <submittedName>
        <fullName evidence="3">Uncharacterized protein</fullName>
    </submittedName>
</protein>
<dbReference type="GO" id="GO:0003723">
    <property type="term" value="F:RNA binding"/>
    <property type="evidence" value="ECO:0007669"/>
    <property type="project" value="UniProtKB-KW"/>
</dbReference>
<dbReference type="InterPro" id="IPR051186">
    <property type="entry name" value="RRM_HNRPC/RALY_subfam"/>
</dbReference>
<feature type="compositionally biased region" description="Acidic residues" evidence="2">
    <location>
        <begin position="87"/>
        <end position="105"/>
    </location>
</feature>
<reference evidence="3" key="1">
    <citation type="submission" date="2025-08" db="UniProtKB">
        <authorList>
            <consortium name="Ensembl"/>
        </authorList>
    </citation>
    <scope>IDENTIFICATION</scope>
</reference>
<accession>A0A2K5K9F6</accession>
<keyword evidence="1" id="KW-0694">RNA-binding</keyword>
<evidence type="ECO:0000256" key="1">
    <source>
        <dbReference type="ARBA" id="ARBA00022884"/>
    </source>
</evidence>
<keyword evidence="4" id="KW-1185">Reference proteome</keyword>
<dbReference type="PANTHER" id="PTHR13968:SF3">
    <property type="entry name" value="HETEROGENEOUS NUCLEAR RIBONUCLEOPROTEINS C1_C2"/>
    <property type="match status" value="1"/>
</dbReference>
<sequence>MANNVTNKTDPRSMNTHVFTGNLNTLAVKKSDVEAIFPNSLKKYETNLKLESEGGADNPAEEGDLLDDDDNEDSGDDQLELIKDEEKEAEEGEDDGDSTNGEDDSEAHSEV</sequence>
<name>A0A2K5K9F6_COLAP</name>
<dbReference type="AlphaFoldDB" id="A0A2K5K9F6"/>
<dbReference type="Proteomes" id="UP000233080">
    <property type="component" value="Unassembled WGS sequence"/>
</dbReference>
<evidence type="ECO:0000256" key="2">
    <source>
        <dbReference type="SAM" id="MobiDB-lite"/>
    </source>
</evidence>
<evidence type="ECO:0000313" key="3">
    <source>
        <dbReference type="Ensembl" id="ENSCANP00000037724.1"/>
    </source>
</evidence>
<feature type="region of interest" description="Disordered" evidence="2">
    <location>
        <begin position="48"/>
        <end position="111"/>
    </location>
</feature>